<evidence type="ECO:0000313" key="2">
    <source>
        <dbReference type="Proteomes" id="UP000649617"/>
    </source>
</evidence>
<protein>
    <submittedName>
        <fullName evidence="1">Uncharacterized protein</fullName>
    </submittedName>
</protein>
<dbReference type="Proteomes" id="UP000649617">
    <property type="component" value="Unassembled WGS sequence"/>
</dbReference>
<evidence type="ECO:0000313" key="1">
    <source>
        <dbReference type="EMBL" id="CAE7518321.1"/>
    </source>
</evidence>
<dbReference type="EMBL" id="CAJNIZ010029728">
    <property type="protein sequence ID" value="CAE7518321.1"/>
    <property type="molecule type" value="Genomic_DNA"/>
</dbReference>
<feature type="non-terminal residue" evidence="1">
    <location>
        <position position="1"/>
    </location>
</feature>
<reference evidence="1" key="1">
    <citation type="submission" date="2021-02" db="EMBL/GenBank/DDBJ databases">
        <authorList>
            <person name="Dougan E. K."/>
            <person name="Rhodes N."/>
            <person name="Thang M."/>
            <person name="Chan C."/>
        </authorList>
    </citation>
    <scope>NUCLEOTIDE SEQUENCE</scope>
</reference>
<proteinExistence type="predicted"/>
<name>A0A812TDN1_SYMPI</name>
<keyword evidence="2" id="KW-1185">Reference proteome</keyword>
<accession>A0A812TDN1</accession>
<organism evidence="1 2">
    <name type="scientific">Symbiodinium pilosum</name>
    <name type="common">Dinoflagellate</name>
    <dbReference type="NCBI Taxonomy" id="2952"/>
    <lineage>
        <taxon>Eukaryota</taxon>
        <taxon>Sar</taxon>
        <taxon>Alveolata</taxon>
        <taxon>Dinophyceae</taxon>
        <taxon>Suessiales</taxon>
        <taxon>Symbiodiniaceae</taxon>
        <taxon>Symbiodinium</taxon>
    </lineage>
</organism>
<sequence length="78" mass="8379">DAPVSVHDEAVEAEQSTTAFFTVAELVEVEEKPLAVKLQEMTDALAALTGGGKVKKTLSFNPELEVQTFEGKLLCRAT</sequence>
<comment type="caution">
    <text evidence="1">The sequence shown here is derived from an EMBL/GenBank/DDBJ whole genome shotgun (WGS) entry which is preliminary data.</text>
</comment>
<dbReference type="AlphaFoldDB" id="A0A812TDN1"/>
<gene>
    <name evidence="1" type="ORF">SPIL2461_LOCUS13546</name>
</gene>